<dbReference type="EMBL" id="NOZQ01000142">
    <property type="protein sequence ID" value="OYD15129.1"/>
    <property type="molecule type" value="Genomic_DNA"/>
</dbReference>
<organism evidence="2 3">
    <name type="scientific">candidate division WOR-3 bacterium JGI_Cruoil_03_44_89</name>
    <dbReference type="NCBI Taxonomy" id="1973748"/>
    <lineage>
        <taxon>Bacteria</taxon>
        <taxon>Bacteria division WOR-3</taxon>
    </lineage>
</organism>
<feature type="non-terminal residue" evidence="2">
    <location>
        <position position="1"/>
    </location>
</feature>
<proteinExistence type="predicted"/>
<dbReference type="NCBIfam" id="TIGR04183">
    <property type="entry name" value="Por_Secre_tail"/>
    <property type="match status" value="1"/>
</dbReference>
<protein>
    <recommendedName>
        <fullName evidence="1">Secretion system C-terminal sorting domain-containing protein</fullName>
    </recommendedName>
</protein>
<comment type="caution">
    <text evidence="2">The sequence shown here is derived from an EMBL/GenBank/DDBJ whole genome shotgun (WGS) entry which is preliminary data.</text>
</comment>
<sequence>EGDFLYDYLGCDEAFDSLSYEFVGAGGLCGYPDLEVDTTKIPSSWDGMMYIDVFSGGEAIYTFRSSNGESEYEGRPCALRRINDDCKFVFFGFPLYFTDATQTLVSKVLEDLGGIGVEMDTAHISSQLHRCVPNPFIGKTGISFSVGCESDVSLLVYDVTGRRVETVLQERLKKGRYELSYDGRGLPQGVYFLRLNIGGERFTEKMVRLGR</sequence>
<reference evidence="2 3" key="1">
    <citation type="submission" date="2017-07" db="EMBL/GenBank/DDBJ databases">
        <title>Recovery of genomes from metagenomes via a dereplication, aggregation, and scoring strategy.</title>
        <authorList>
            <person name="Sieber C.M."/>
            <person name="Probst A.J."/>
            <person name="Sharrar A."/>
            <person name="Thomas B.C."/>
            <person name="Hess M."/>
            <person name="Tringe S.G."/>
            <person name="Banfield J.F."/>
        </authorList>
    </citation>
    <scope>NUCLEOTIDE SEQUENCE [LARGE SCALE GENOMIC DNA]</scope>
    <source>
        <strain evidence="2">JGI_Cruoil_03_44_89</strain>
    </source>
</reference>
<dbReference type="Gene3D" id="2.60.40.4070">
    <property type="match status" value="1"/>
</dbReference>
<dbReference type="Pfam" id="PF18962">
    <property type="entry name" value="Por_Secre_tail"/>
    <property type="match status" value="1"/>
</dbReference>
<gene>
    <name evidence="2" type="ORF">CH333_06505</name>
</gene>
<evidence type="ECO:0000313" key="3">
    <source>
        <dbReference type="Proteomes" id="UP000215215"/>
    </source>
</evidence>
<name>A0A235BSX7_UNCW3</name>
<accession>A0A235BSX7</accession>
<evidence type="ECO:0000313" key="2">
    <source>
        <dbReference type="EMBL" id="OYD15129.1"/>
    </source>
</evidence>
<dbReference type="AlphaFoldDB" id="A0A235BSX7"/>
<feature type="domain" description="Secretion system C-terminal sorting" evidence="1">
    <location>
        <begin position="133"/>
        <end position="207"/>
    </location>
</feature>
<evidence type="ECO:0000259" key="1">
    <source>
        <dbReference type="Pfam" id="PF18962"/>
    </source>
</evidence>
<dbReference type="InterPro" id="IPR026444">
    <property type="entry name" value="Secre_tail"/>
</dbReference>
<dbReference type="Proteomes" id="UP000215215">
    <property type="component" value="Unassembled WGS sequence"/>
</dbReference>